<organism evidence="2 3">
    <name type="scientific">Ceriporiopsis subvermispora (strain B)</name>
    <name type="common">White-rot fungus</name>
    <name type="synonym">Gelatoporia subvermispora</name>
    <dbReference type="NCBI Taxonomy" id="914234"/>
    <lineage>
        <taxon>Eukaryota</taxon>
        <taxon>Fungi</taxon>
        <taxon>Dikarya</taxon>
        <taxon>Basidiomycota</taxon>
        <taxon>Agaricomycotina</taxon>
        <taxon>Agaricomycetes</taxon>
        <taxon>Polyporales</taxon>
        <taxon>Gelatoporiaceae</taxon>
        <taxon>Gelatoporia</taxon>
    </lineage>
</organism>
<name>M2QFU4_CERS8</name>
<evidence type="ECO:0000313" key="2">
    <source>
        <dbReference type="EMBL" id="EMD35908.1"/>
    </source>
</evidence>
<proteinExistence type="predicted"/>
<keyword evidence="3" id="KW-1185">Reference proteome</keyword>
<protein>
    <recommendedName>
        <fullName evidence="4">Oxidoreductase AflY</fullName>
    </recommendedName>
</protein>
<evidence type="ECO:0000256" key="1">
    <source>
        <dbReference type="ARBA" id="ARBA00023002"/>
    </source>
</evidence>
<dbReference type="AlphaFoldDB" id="M2QFU4"/>
<dbReference type="Pfam" id="PF14027">
    <property type="entry name" value="Questin_oxidase"/>
    <property type="match status" value="1"/>
</dbReference>
<dbReference type="HOGENOM" id="CLU_019145_1_0_1"/>
<dbReference type="STRING" id="914234.M2QFU4"/>
<dbReference type="InterPro" id="IPR025337">
    <property type="entry name" value="Questin_oxidase-like"/>
</dbReference>
<dbReference type="EMBL" id="KB445799">
    <property type="protein sequence ID" value="EMD35908.1"/>
    <property type="molecule type" value="Genomic_DNA"/>
</dbReference>
<dbReference type="Proteomes" id="UP000016930">
    <property type="component" value="Unassembled WGS sequence"/>
</dbReference>
<gene>
    <name evidence="2" type="ORF">CERSUDRAFT_52660</name>
</gene>
<reference evidence="2 3" key="1">
    <citation type="journal article" date="2012" name="Proc. Natl. Acad. Sci. U.S.A.">
        <title>Comparative genomics of Ceriporiopsis subvermispora and Phanerochaete chrysosporium provide insight into selective ligninolysis.</title>
        <authorList>
            <person name="Fernandez-Fueyo E."/>
            <person name="Ruiz-Duenas F.J."/>
            <person name="Ferreira P."/>
            <person name="Floudas D."/>
            <person name="Hibbett D.S."/>
            <person name="Canessa P."/>
            <person name="Larrondo L.F."/>
            <person name="James T.Y."/>
            <person name="Seelenfreund D."/>
            <person name="Lobos S."/>
            <person name="Polanco R."/>
            <person name="Tello M."/>
            <person name="Honda Y."/>
            <person name="Watanabe T."/>
            <person name="Watanabe T."/>
            <person name="Ryu J.S."/>
            <person name="Kubicek C.P."/>
            <person name="Schmoll M."/>
            <person name="Gaskell J."/>
            <person name="Hammel K.E."/>
            <person name="St John F.J."/>
            <person name="Vanden Wymelenberg A."/>
            <person name="Sabat G."/>
            <person name="Splinter BonDurant S."/>
            <person name="Syed K."/>
            <person name="Yadav J.S."/>
            <person name="Doddapaneni H."/>
            <person name="Subramanian V."/>
            <person name="Lavin J.L."/>
            <person name="Oguiza J.A."/>
            <person name="Perez G."/>
            <person name="Pisabarro A.G."/>
            <person name="Ramirez L."/>
            <person name="Santoyo F."/>
            <person name="Master E."/>
            <person name="Coutinho P.M."/>
            <person name="Henrissat B."/>
            <person name="Lombard V."/>
            <person name="Magnuson J.K."/>
            <person name="Kuees U."/>
            <person name="Hori C."/>
            <person name="Igarashi K."/>
            <person name="Samejima M."/>
            <person name="Held B.W."/>
            <person name="Barry K.W."/>
            <person name="LaButti K.M."/>
            <person name="Lapidus A."/>
            <person name="Lindquist E.A."/>
            <person name="Lucas S.M."/>
            <person name="Riley R."/>
            <person name="Salamov A.A."/>
            <person name="Hoffmeister D."/>
            <person name="Schwenk D."/>
            <person name="Hadar Y."/>
            <person name="Yarden O."/>
            <person name="de Vries R.P."/>
            <person name="Wiebenga A."/>
            <person name="Stenlid J."/>
            <person name="Eastwood D."/>
            <person name="Grigoriev I.V."/>
            <person name="Berka R.M."/>
            <person name="Blanchette R.A."/>
            <person name="Kersten P."/>
            <person name="Martinez A.T."/>
            <person name="Vicuna R."/>
            <person name="Cullen D."/>
        </authorList>
    </citation>
    <scope>NUCLEOTIDE SEQUENCE [LARGE SCALE GENOMIC DNA]</scope>
    <source>
        <strain evidence="2 3">B</strain>
    </source>
</reference>
<evidence type="ECO:0000313" key="3">
    <source>
        <dbReference type="Proteomes" id="UP000016930"/>
    </source>
</evidence>
<dbReference type="PANTHER" id="PTHR35870">
    <property type="entry name" value="PROTEIN, PUTATIVE (AFU_ORTHOLOGUE AFUA_5G03330)-RELATED"/>
    <property type="match status" value="1"/>
</dbReference>
<dbReference type="OrthoDB" id="10004862at2759"/>
<accession>M2QFU4</accession>
<evidence type="ECO:0008006" key="4">
    <source>
        <dbReference type="Google" id="ProtNLM"/>
    </source>
</evidence>
<sequence length="477" mass="52420">MGPSLLSPARLPGITRESNDALVKILKDDYRRWHCFFNDEGMHNHASHHMVAIHAMGASAPLLEAAYQTHVVYMRPAFSSPGSINEGNFHAYLGDEKYYTAYLEFFTAKLLADGVSSTLDKYIFSRSANVGSGDVEPPFMLARFHATVFHPMIHAGNGVEFGFLGLVAEGLAQTAIHPPHLAGLYPLSMWDETGQSDKADEQPVKGGTHAFTILARILNDARFSPSAIGLPIPDGEHDHELTRTERVVGDLIVKYVEQWTVDGGDARDVARKIEELSWVNVLFYGVGGWGGRATSETGKFKADFFLMHLITSLLFVPSYVAQLSHRSRIILLRSYFATCVAWYVARGRPALPIRVFYAAVTPTPVEHGAPHATPAKGTLVPENPSPNPWLPLLQSAMVHPDDHLCKLQRALVHFAALYGARPAGHFAAFASSAPALEGAEALDGTLFVRVAGLTADRLGWMREGQDDMGWDRRGFFF</sequence>
<dbReference type="GO" id="GO:0016491">
    <property type="term" value="F:oxidoreductase activity"/>
    <property type="evidence" value="ECO:0007669"/>
    <property type="project" value="UniProtKB-KW"/>
</dbReference>
<dbReference type="PANTHER" id="PTHR35870:SF1">
    <property type="entry name" value="PROTEIN, PUTATIVE (AFU_ORTHOLOGUE AFUA_5G03330)-RELATED"/>
    <property type="match status" value="1"/>
</dbReference>
<keyword evidence="1" id="KW-0560">Oxidoreductase</keyword>